<dbReference type="EMBL" id="JO844610">
    <property type="protein sequence ID" value="AEO36227.1"/>
    <property type="molecule type" value="mRNA"/>
</dbReference>
<evidence type="ECO:0000256" key="16">
    <source>
        <dbReference type="SAM" id="Coils"/>
    </source>
</evidence>
<dbReference type="AlphaFoldDB" id="G3MRV9"/>
<comment type="subunit">
    <text evidence="15">F-type ATPases have 2 components, CF(1) - the catalytic core - and CF(0) - the membrane proton channel. CF(1) and CF(0) have multiple subunits.</text>
</comment>
<comment type="similarity">
    <text evidence="2 15">Belongs to the ATPase e subunit family.</text>
</comment>
<keyword evidence="16" id="KW-0175">Coiled coil</keyword>
<evidence type="ECO:0000256" key="12">
    <source>
        <dbReference type="ARBA" id="ARBA00057306"/>
    </source>
</evidence>
<keyword evidence="10 17" id="KW-0472">Membrane</keyword>
<keyword evidence="11 15" id="KW-0066">ATP synthesis</keyword>
<dbReference type="GO" id="GO:0015078">
    <property type="term" value="F:proton transmembrane transporter activity"/>
    <property type="evidence" value="ECO:0007669"/>
    <property type="project" value="InterPro"/>
</dbReference>
<evidence type="ECO:0000256" key="11">
    <source>
        <dbReference type="ARBA" id="ARBA00023310"/>
    </source>
</evidence>
<evidence type="ECO:0000256" key="13">
    <source>
        <dbReference type="ARBA" id="ARBA00064647"/>
    </source>
</evidence>
<sequence length="91" mass="10497">MVELAPPVSVSPFIRACRWGFLTAGIFYGAFHYRRLSRKEAKVREYEAKQMEMLKDKREAERQLNSSCILGHLCYTKSPGDGRELVFSKLP</sequence>
<evidence type="ECO:0000256" key="2">
    <source>
        <dbReference type="ARBA" id="ARBA00007333"/>
    </source>
</evidence>
<keyword evidence="17" id="KW-0812">Transmembrane</keyword>
<evidence type="ECO:0000256" key="8">
    <source>
        <dbReference type="ARBA" id="ARBA00023065"/>
    </source>
</evidence>
<dbReference type="PANTHER" id="PTHR12427:SF1">
    <property type="entry name" value="ATP SYNTHASE SUBUNIT E, MITOCHONDRIAL"/>
    <property type="match status" value="1"/>
</dbReference>
<keyword evidence="5 15" id="KW-0375">Hydrogen ion transport</keyword>
<evidence type="ECO:0000256" key="15">
    <source>
        <dbReference type="RuleBase" id="RU367005"/>
    </source>
</evidence>
<comment type="subcellular location">
    <subcellularLocation>
        <location evidence="1 15">Mitochondrion inner membrane</location>
    </subcellularLocation>
</comment>
<dbReference type="PANTHER" id="PTHR12427">
    <property type="entry name" value="ATP SYNTHASE E CHAIN, MITOCHONDRIAL"/>
    <property type="match status" value="1"/>
</dbReference>
<protein>
    <recommendedName>
        <fullName evidence="14 15">ATP synthase F(0) complex subunit e, mitochondrial</fullName>
    </recommendedName>
</protein>
<keyword evidence="9 15" id="KW-0496">Mitochondrion</keyword>
<dbReference type="GO" id="GO:0045259">
    <property type="term" value="C:proton-transporting ATP synthase complex"/>
    <property type="evidence" value="ECO:0007669"/>
    <property type="project" value="UniProtKB-UniRule"/>
</dbReference>
<evidence type="ECO:0000313" key="18">
    <source>
        <dbReference type="EMBL" id="AEO36227.1"/>
    </source>
</evidence>
<dbReference type="GO" id="GO:0015986">
    <property type="term" value="P:proton motive force-driven ATP synthesis"/>
    <property type="evidence" value="ECO:0007669"/>
    <property type="project" value="InterPro"/>
</dbReference>
<evidence type="ECO:0000256" key="6">
    <source>
        <dbReference type="ARBA" id="ARBA00022792"/>
    </source>
</evidence>
<evidence type="ECO:0000256" key="17">
    <source>
        <dbReference type="SAM" id="Phobius"/>
    </source>
</evidence>
<keyword evidence="4 15" id="KW-0138">CF(0)</keyword>
<proteinExistence type="evidence at transcript level"/>
<keyword evidence="17" id="KW-1133">Transmembrane helix</keyword>
<comment type="subunit">
    <text evidence="13">Component of the ATP synthase complex composed at least of ATP5F1A/subunit alpha, ATP5F1B/subunit beta, ATP5MC1/subunit c (homooctomer), MT-ATP6/subunit a, MT-ATP8/subunit 8, ATP5ME/subunit e, ATP5MF/subunit f, ATP5MG/subunit g, ATP5MK/subunit k, ATP5MJ/subunit j, ATP5F1C/subunit gamma, ATP5F1D/subunit delta, ATP5F1E/subunit epsilon, ATP5PF/subunit F6, ATP5PB/subunit b, ATP5PD/subunit d, ATP5PO/subunit OSCP. ATP synthase complex consists of a soluble F(1) head domain (subunits alpha(3) and beta(3)) - the catalytic core - and a membrane F(0) domain - the membrane proton channel (subunits c, a, 8, e, f, g, k and j). These two domains are linked by a central stalk (subunits gamma, delta, and epsilon) rotating inside the F1 region and a stationary peripheral stalk (subunits F6, b, d, and OSCP).</text>
</comment>
<reference evidence="18" key="1">
    <citation type="journal article" date="2011" name="PLoS ONE">
        <title>A deep insight into the sialotranscriptome of the gulf coast tick, Amblyomma maculatum.</title>
        <authorList>
            <person name="Karim S."/>
            <person name="Singh P."/>
            <person name="Ribeiro J.M."/>
        </authorList>
    </citation>
    <scope>NUCLEOTIDE SEQUENCE</scope>
    <source>
        <tissue evidence="18">Salivary gland</tissue>
    </source>
</reference>
<organism evidence="18">
    <name type="scientific">Amblyomma maculatum</name>
    <name type="common">Gulf Coast tick</name>
    <dbReference type="NCBI Taxonomy" id="34609"/>
    <lineage>
        <taxon>Eukaryota</taxon>
        <taxon>Metazoa</taxon>
        <taxon>Ecdysozoa</taxon>
        <taxon>Arthropoda</taxon>
        <taxon>Chelicerata</taxon>
        <taxon>Arachnida</taxon>
        <taxon>Acari</taxon>
        <taxon>Parasitiformes</taxon>
        <taxon>Ixodida</taxon>
        <taxon>Ixodoidea</taxon>
        <taxon>Ixodidae</taxon>
        <taxon>Amblyomminae</taxon>
        <taxon>Amblyomma</taxon>
    </lineage>
</organism>
<evidence type="ECO:0000256" key="5">
    <source>
        <dbReference type="ARBA" id="ARBA00022781"/>
    </source>
</evidence>
<keyword evidence="3 15" id="KW-0813">Transport</keyword>
<evidence type="ECO:0000256" key="4">
    <source>
        <dbReference type="ARBA" id="ARBA00022547"/>
    </source>
</evidence>
<keyword evidence="8 15" id="KW-0406">Ion transport</keyword>
<evidence type="ECO:0000256" key="7">
    <source>
        <dbReference type="ARBA" id="ARBA00022990"/>
    </source>
</evidence>
<comment type="function">
    <text evidence="12 15">Subunit e, of the mitochondrial membrane ATP synthase complex (F(1)F(0) ATP synthase or Complex V) that produces ATP from ADP in the presence of a proton gradient across the membrane which is generated by electron transport complexes of the respiratory chain. ATP synthase complex consist of a soluble F(1) head domain - the catalytic core - and a membrane F(1) domain - the membrane proton channel. These two domains are linked by a central stalk rotating inside the F(1) region and a stationary peripheral stalk. During catalysis, ATP synthesis in the catalytic domain of F(1) is coupled via a rotary mechanism of the central stalk subunits to proton translocation. In vivo, can only synthesize ATP although its ATP hydrolase activity can be activated artificially in vitro. Part of the complex F(0) domain.</text>
</comment>
<evidence type="ECO:0000256" key="3">
    <source>
        <dbReference type="ARBA" id="ARBA00022448"/>
    </source>
</evidence>
<evidence type="ECO:0000256" key="14">
    <source>
        <dbReference type="ARBA" id="ARBA00074682"/>
    </source>
</evidence>
<accession>G3MRV9</accession>
<feature type="coiled-coil region" evidence="16">
    <location>
        <begin position="36"/>
        <end position="63"/>
    </location>
</feature>
<dbReference type="GO" id="GO:0005743">
    <property type="term" value="C:mitochondrial inner membrane"/>
    <property type="evidence" value="ECO:0007669"/>
    <property type="project" value="UniProtKB-SubCell"/>
</dbReference>
<keyword evidence="7" id="KW-0007">Acetylation</keyword>
<keyword evidence="6 15" id="KW-0999">Mitochondrion inner membrane</keyword>
<dbReference type="Pfam" id="PF05680">
    <property type="entry name" value="ATP-synt_E"/>
    <property type="match status" value="1"/>
</dbReference>
<dbReference type="InterPro" id="IPR008386">
    <property type="entry name" value="ATP_synth_F0_esu_mt"/>
</dbReference>
<evidence type="ECO:0000256" key="10">
    <source>
        <dbReference type="ARBA" id="ARBA00023136"/>
    </source>
</evidence>
<evidence type="ECO:0000256" key="9">
    <source>
        <dbReference type="ARBA" id="ARBA00023128"/>
    </source>
</evidence>
<evidence type="ECO:0000256" key="1">
    <source>
        <dbReference type="ARBA" id="ARBA00004273"/>
    </source>
</evidence>
<feature type="transmembrane region" description="Helical" evidence="17">
    <location>
        <begin position="12"/>
        <end position="31"/>
    </location>
</feature>
<name>G3MRV9_AMBMU</name>